<reference evidence="2 3" key="1">
    <citation type="submission" date="2024-01" db="EMBL/GenBank/DDBJ databases">
        <title>Genome assemblies of Stephania.</title>
        <authorList>
            <person name="Yang L."/>
        </authorList>
    </citation>
    <scope>NUCLEOTIDE SEQUENCE [LARGE SCALE GENOMIC DNA]</scope>
    <source>
        <strain evidence="2">YNDBR</strain>
        <tissue evidence="2">Leaf</tissue>
    </source>
</reference>
<dbReference type="AlphaFoldDB" id="A0AAP0PBW9"/>
<dbReference type="EMBL" id="JBBNAF010000006">
    <property type="protein sequence ID" value="KAK9135175.1"/>
    <property type="molecule type" value="Genomic_DNA"/>
</dbReference>
<organism evidence="2 3">
    <name type="scientific">Stephania yunnanensis</name>
    <dbReference type="NCBI Taxonomy" id="152371"/>
    <lineage>
        <taxon>Eukaryota</taxon>
        <taxon>Viridiplantae</taxon>
        <taxon>Streptophyta</taxon>
        <taxon>Embryophyta</taxon>
        <taxon>Tracheophyta</taxon>
        <taxon>Spermatophyta</taxon>
        <taxon>Magnoliopsida</taxon>
        <taxon>Ranunculales</taxon>
        <taxon>Menispermaceae</taxon>
        <taxon>Menispermoideae</taxon>
        <taxon>Cissampelideae</taxon>
        <taxon>Stephania</taxon>
    </lineage>
</organism>
<sequence>MSILRCRCHYSSLSHLILPISRSLSSTLNIYLSRIIIIISLPSSSVLSFIVKYISSISLSLVNTNMVRSSNESKMRFQFRISIKKGLDLIFSISRLEALTHIFLNHASHLT</sequence>
<protein>
    <submittedName>
        <fullName evidence="2">Uncharacterized protein</fullName>
    </submittedName>
</protein>
<dbReference type="Proteomes" id="UP001420932">
    <property type="component" value="Unassembled WGS sequence"/>
</dbReference>
<gene>
    <name evidence="2" type="ORF">Syun_014505</name>
</gene>
<proteinExistence type="predicted"/>
<keyword evidence="3" id="KW-1185">Reference proteome</keyword>
<evidence type="ECO:0000313" key="3">
    <source>
        <dbReference type="Proteomes" id="UP001420932"/>
    </source>
</evidence>
<keyword evidence="1" id="KW-1133">Transmembrane helix</keyword>
<evidence type="ECO:0000256" key="1">
    <source>
        <dbReference type="SAM" id="Phobius"/>
    </source>
</evidence>
<comment type="caution">
    <text evidence="2">The sequence shown here is derived from an EMBL/GenBank/DDBJ whole genome shotgun (WGS) entry which is preliminary data.</text>
</comment>
<keyword evidence="1" id="KW-0472">Membrane</keyword>
<name>A0AAP0PBW9_9MAGN</name>
<accession>A0AAP0PBW9</accession>
<feature type="transmembrane region" description="Helical" evidence="1">
    <location>
        <begin position="31"/>
        <end position="51"/>
    </location>
</feature>
<keyword evidence="1" id="KW-0812">Transmembrane</keyword>
<evidence type="ECO:0000313" key="2">
    <source>
        <dbReference type="EMBL" id="KAK9135175.1"/>
    </source>
</evidence>